<evidence type="ECO:0000256" key="1">
    <source>
        <dbReference type="SAM" id="MobiDB-lite"/>
    </source>
</evidence>
<reference evidence="3 4" key="1">
    <citation type="submission" date="2023-07" db="EMBL/GenBank/DDBJ databases">
        <title>Sequencing the genomes of 1000 actinobacteria strains.</title>
        <authorList>
            <person name="Klenk H.-P."/>
        </authorList>
    </citation>
    <scope>NUCLEOTIDE SEQUENCE [LARGE SCALE GENOMIC DNA]</scope>
    <source>
        <strain evidence="3 4">DSM 44709</strain>
    </source>
</reference>
<dbReference type="PROSITE" id="PS51257">
    <property type="entry name" value="PROKAR_LIPOPROTEIN"/>
    <property type="match status" value="1"/>
</dbReference>
<evidence type="ECO:0000313" key="4">
    <source>
        <dbReference type="Proteomes" id="UP001240236"/>
    </source>
</evidence>
<feature type="compositionally biased region" description="Low complexity" evidence="1">
    <location>
        <begin position="25"/>
        <end position="74"/>
    </location>
</feature>
<feature type="region of interest" description="Disordered" evidence="1">
    <location>
        <begin position="21"/>
        <end position="79"/>
    </location>
</feature>
<feature type="chain" id="PRO_5042196563" description="Lipoprotein" evidence="2">
    <location>
        <begin position="27"/>
        <end position="215"/>
    </location>
</feature>
<gene>
    <name evidence="3" type="ORF">J2S42_005224</name>
</gene>
<sequence length="215" mass="21261">MIRRLGTLTLAALVLTACTNSGDDSATGPAPSPVPSAAGTASTAPVTAAPAPSGTAAAPSGTAAAPSSGAPAPGETGDGDWKSALAAALACPAAALPVEQGPLVNRDLTGDGVPDVLVAAACTGSTSSWPSVVHAYDGAPPAGQWRRLGVLLSQKDGTDERGLRVKKILIDDGAVVVTSRAFQQQDDNASGGTLTVTDRFTWSGTGFTRGERTIA</sequence>
<dbReference type="EMBL" id="JAUSUZ010000001">
    <property type="protein sequence ID" value="MDQ0368555.1"/>
    <property type="molecule type" value="Genomic_DNA"/>
</dbReference>
<dbReference type="Proteomes" id="UP001240236">
    <property type="component" value="Unassembled WGS sequence"/>
</dbReference>
<evidence type="ECO:0008006" key="5">
    <source>
        <dbReference type="Google" id="ProtNLM"/>
    </source>
</evidence>
<proteinExistence type="predicted"/>
<name>A0AAE3W3B2_9ACTN</name>
<dbReference type="AlphaFoldDB" id="A0AAE3W3B2"/>
<comment type="caution">
    <text evidence="3">The sequence shown here is derived from an EMBL/GenBank/DDBJ whole genome shotgun (WGS) entry which is preliminary data.</text>
</comment>
<accession>A0AAE3W3B2</accession>
<evidence type="ECO:0000313" key="3">
    <source>
        <dbReference type="EMBL" id="MDQ0368555.1"/>
    </source>
</evidence>
<keyword evidence="2" id="KW-0732">Signal</keyword>
<dbReference type="RefSeq" id="WP_307243182.1">
    <property type="nucleotide sequence ID" value="NZ_JAUSUZ010000001.1"/>
</dbReference>
<organism evidence="3 4">
    <name type="scientific">Catenuloplanes indicus</name>
    <dbReference type="NCBI Taxonomy" id="137267"/>
    <lineage>
        <taxon>Bacteria</taxon>
        <taxon>Bacillati</taxon>
        <taxon>Actinomycetota</taxon>
        <taxon>Actinomycetes</taxon>
        <taxon>Micromonosporales</taxon>
        <taxon>Micromonosporaceae</taxon>
        <taxon>Catenuloplanes</taxon>
    </lineage>
</organism>
<evidence type="ECO:0000256" key="2">
    <source>
        <dbReference type="SAM" id="SignalP"/>
    </source>
</evidence>
<keyword evidence="4" id="KW-1185">Reference proteome</keyword>
<feature type="signal peptide" evidence="2">
    <location>
        <begin position="1"/>
        <end position="26"/>
    </location>
</feature>
<protein>
    <recommendedName>
        <fullName evidence="5">Lipoprotein</fullName>
    </recommendedName>
</protein>